<dbReference type="Pfam" id="PF02410">
    <property type="entry name" value="RsfS"/>
    <property type="match status" value="1"/>
</dbReference>
<evidence type="ECO:0000313" key="4">
    <source>
        <dbReference type="Proteomes" id="UP001165561"/>
    </source>
</evidence>
<evidence type="ECO:0000256" key="1">
    <source>
        <dbReference type="ARBA" id="ARBA00010574"/>
    </source>
</evidence>
<comment type="subcellular location">
    <subcellularLocation>
        <location evidence="2">Cytoplasm</location>
    </subcellularLocation>
</comment>
<dbReference type="InterPro" id="IPR004394">
    <property type="entry name" value="Iojap/RsfS/C7orf30"/>
</dbReference>
<keyword evidence="2" id="KW-0963">Cytoplasm</keyword>
<gene>
    <name evidence="2 3" type="primary">rsfS</name>
    <name evidence="3" type="ORF">PU560_08235</name>
</gene>
<dbReference type="Gene3D" id="3.30.460.10">
    <property type="entry name" value="Beta Polymerase, domain 2"/>
    <property type="match status" value="1"/>
</dbReference>
<dbReference type="HAMAP" id="MF_01477">
    <property type="entry name" value="Iojap_RsfS"/>
    <property type="match status" value="1"/>
</dbReference>
<accession>A0ABT5TWY1</accession>
<organism evidence="3 4">
    <name type="scientific">Georgenia halotolerans</name>
    <dbReference type="NCBI Taxonomy" id="3028317"/>
    <lineage>
        <taxon>Bacteria</taxon>
        <taxon>Bacillati</taxon>
        <taxon>Actinomycetota</taxon>
        <taxon>Actinomycetes</taxon>
        <taxon>Micrococcales</taxon>
        <taxon>Bogoriellaceae</taxon>
        <taxon>Georgenia</taxon>
    </lineage>
</organism>
<comment type="function">
    <text evidence="2">Functions as a ribosomal silencing factor. Interacts with ribosomal protein uL14 (rplN), blocking formation of intersubunit bridge B8. Prevents association of the 30S and 50S ribosomal subunits and the formation of functional ribosomes, thus repressing translation.</text>
</comment>
<name>A0ABT5TWY1_9MICO</name>
<comment type="caution">
    <text evidence="3">The sequence shown here is derived from an EMBL/GenBank/DDBJ whole genome shotgun (WGS) entry which is preliminary data.</text>
</comment>
<comment type="subunit">
    <text evidence="2">Interacts with ribosomal protein uL14 (rplN).</text>
</comment>
<proteinExistence type="inferred from homology"/>
<evidence type="ECO:0000256" key="2">
    <source>
        <dbReference type="HAMAP-Rule" id="MF_01477"/>
    </source>
</evidence>
<reference evidence="3" key="1">
    <citation type="submission" date="2023-02" db="EMBL/GenBank/DDBJ databases">
        <title>Georgenia sp.10Sc9-8, isolated from a soil sample collected from the Taklamakan desert.</title>
        <authorList>
            <person name="Liu S."/>
        </authorList>
    </citation>
    <scope>NUCLEOTIDE SEQUENCE</scope>
    <source>
        <strain evidence="3">10Sc9-8</strain>
    </source>
</reference>
<keyword evidence="4" id="KW-1185">Reference proteome</keyword>
<comment type="similarity">
    <text evidence="1 2">Belongs to the Iojap/RsfS family.</text>
</comment>
<keyword evidence="2" id="KW-0810">Translation regulation</keyword>
<dbReference type="EMBL" id="JARACI010000889">
    <property type="protein sequence ID" value="MDD9206457.1"/>
    <property type="molecule type" value="Genomic_DNA"/>
</dbReference>
<protein>
    <recommendedName>
        <fullName evidence="2">Ribosomal silencing factor RsfS</fullName>
    </recommendedName>
</protein>
<dbReference type="NCBIfam" id="TIGR00090">
    <property type="entry name" value="rsfS_iojap_ybeB"/>
    <property type="match status" value="1"/>
</dbReference>
<dbReference type="SUPFAM" id="SSF81301">
    <property type="entry name" value="Nucleotidyltransferase"/>
    <property type="match status" value="1"/>
</dbReference>
<keyword evidence="2" id="KW-0678">Repressor</keyword>
<dbReference type="PANTHER" id="PTHR21043:SF0">
    <property type="entry name" value="MITOCHONDRIAL ASSEMBLY OF RIBOSOMAL LARGE SUBUNIT PROTEIN 1"/>
    <property type="match status" value="1"/>
</dbReference>
<dbReference type="Proteomes" id="UP001165561">
    <property type="component" value="Unassembled WGS sequence"/>
</dbReference>
<dbReference type="PANTHER" id="PTHR21043">
    <property type="entry name" value="IOJAP SUPERFAMILY ORTHOLOG"/>
    <property type="match status" value="1"/>
</dbReference>
<evidence type="ECO:0000313" key="3">
    <source>
        <dbReference type="EMBL" id="MDD9206457.1"/>
    </source>
</evidence>
<dbReference type="InterPro" id="IPR043519">
    <property type="entry name" value="NT_sf"/>
</dbReference>
<sequence>MPAEEHARQLTIAAARAAADRKAQEIIALDVSERLVLTDVFLVVSGSNERQVRAIVDAVDEAMHKAGAKALRKEGVTESRWVLLDYEDIVVHVQHEEDREFYALERLWRDCPVIELPEDVYLTAEAAEPEEA</sequence>